<organism evidence="3 4">
    <name type="scientific">Truncatella angustata</name>
    <dbReference type="NCBI Taxonomy" id="152316"/>
    <lineage>
        <taxon>Eukaryota</taxon>
        <taxon>Fungi</taxon>
        <taxon>Dikarya</taxon>
        <taxon>Ascomycota</taxon>
        <taxon>Pezizomycotina</taxon>
        <taxon>Sordariomycetes</taxon>
        <taxon>Xylariomycetidae</taxon>
        <taxon>Amphisphaeriales</taxon>
        <taxon>Sporocadaceae</taxon>
        <taxon>Truncatella</taxon>
    </lineage>
</organism>
<dbReference type="InterPro" id="IPR018306">
    <property type="entry name" value="Phage_T5_Orf172_DNA-bd"/>
</dbReference>
<feature type="compositionally biased region" description="Polar residues" evidence="1">
    <location>
        <begin position="116"/>
        <end position="126"/>
    </location>
</feature>
<feature type="region of interest" description="Disordered" evidence="1">
    <location>
        <begin position="1"/>
        <end position="226"/>
    </location>
</feature>
<name>A0A9P8UFC5_9PEZI</name>
<feature type="compositionally biased region" description="Polar residues" evidence="1">
    <location>
        <begin position="1"/>
        <end position="19"/>
    </location>
</feature>
<feature type="compositionally biased region" description="Polar residues" evidence="1">
    <location>
        <begin position="479"/>
        <end position="496"/>
    </location>
</feature>
<feature type="region of interest" description="Disordered" evidence="1">
    <location>
        <begin position="479"/>
        <end position="538"/>
    </location>
</feature>
<proteinExistence type="predicted"/>
<dbReference type="AlphaFoldDB" id="A0A9P8UFC5"/>
<feature type="compositionally biased region" description="Gly residues" evidence="1">
    <location>
        <begin position="572"/>
        <end position="582"/>
    </location>
</feature>
<gene>
    <name evidence="3" type="ORF">BKA67DRAFT_661883</name>
</gene>
<reference evidence="3" key="1">
    <citation type="journal article" date="2021" name="Nat. Commun.">
        <title>Genetic determinants of endophytism in the Arabidopsis root mycobiome.</title>
        <authorList>
            <person name="Mesny F."/>
            <person name="Miyauchi S."/>
            <person name="Thiergart T."/>
            <person name="Pickel B."/>
            <person name="Atanasova L."/>
            <person name="Karlsson M."/>
            <person name="Huettel B."/>
            <person name="Barry K.W."/>
            <person name="Haridas S."/>
            <person name="Chen C."/>
            <person name="Bauer D."/>
            <person name="Andreopoulos W."/>
            <person name="Pangilinan J."/>
            <person name="LaButti K."/>
            <person name="Riley R."/>
            <person name="Lipzen A."/>
            <person name="Clum A."/>
            <person name="Drula E."/>
            <person name="Henrissat B."/>
            <person name="Kohler A."/>
            <person name="Grigoriev I.V."/>
            <person name="Martin F.M."/>
            <person name="Hacquard S."/>
        </authorList>
    </citation>
    <scope>NUCLEOTIDE SEQUENCE</scope>
    <source>
        <strain evidence="3">MPI-SDFR-AT-0073</strain>
    </source>
</reference>
<feature type="compositionally biased region" description="Polar residues" evidence="1">
    <location>
        <begin position="65"/>
        <end position="74"/>
    </location>
</feature>
<dbReference type="RefSeq" id="XP_045955453.1">
    <property type="nucleotide sequence ID" value="XM_046107900.1"/>
</dbReference>
<keyword evidence="4" id="KW-1185">Reference proteome</keyword>
<accession>A0A9P8UFC5</accession>
<evidence type="ECO:0000256" key="1">
    <source>
        <dbReference type="SAM" id="MobiDB-lite"/>
    </source>
</evidence>
<feature type="domain" description="Bacteriophage T5 Orf172 DNA-binding" evidence="2">
    <location>
        <begin position="248"/>
        <end position="348"/>
    </location>
</feature>
<dbReference type="Pfam" id="PF10544">
    <property type="entry name" value="T5orf172"/>
    <property type="match status" value="1"/>
</dbReference>
<sequence length="593" mass="66309">MGDSFTSSHTRNSMETSAFITPPRQGHRFKPHRPLARAAGEQHSRRSPSNPPAELSPKRRCVSAGTASTSQSFYPSPEPDRTTPVRKGRSPNTTKPKPAEVISLISDDESPALKRPSTQPNKSAVSRSAPEVPLPQKAEIKVTTPDRRNQEPKELISLNQDDESPRLKRPFTQPHKSTASQSAPEVPLAHKARINVTTPKRPIPPRQAQSEPARGPSTSISKADKKIQDCLRKPLPAGQKKDEVGNNYIFDIITADGSGVRLVKIGSTSGSERLRLQRIAKACRHLKIEEQDDPEHVPIRLYKRAEFLMHAELEGFKHSFNCQCKVHDHREYFHVDKSFALEVVQRWRRFCEGEPYDNEGKLRPFWEHRLRKLRVWKPDTKVDREQQGGRWEWFINPKRYEPLLFDLQHESLKLWKWRWLTLALLQSFVNLLNSLLQATSLKVPAFFLVALLLGAWAETCGKSLPAFLSVSSRATGGNRKSIQRRTSTIGSANNEGNAKAIAGEQEHPTSRDLGREAYQEQKDVNSDGSSEIKSPQIEMEDNIDSISTDDGGSVVGDQTDLSVFDSYCEYGHGSGQSSGGGYLAKIGDGSNLA</sequence>
<feature type="compositionally biased region" description="Basic and acidic residues" evidence="1">
    <location>
        <begin position="504"/>
        <end position="525"/>
    </location>
</feature>
<evidence type="ECO:0000313" key="3">
    <source>
        <dbReference type="EMBL" id="KAH6648946.1"/>
    </source>
</evidence>
<feature type="compositionally biased region" description="Basic and acidic residues" evidence="1">
    <location>
        <begin position="138"/>
        <end position="154"/>
    </location>
</feature>
<feature type="compositionally biased region" description="Basic residues" evidence="1">
    <location>
        <begin position="25"/>
        <end position="35"/>
    </location>
</feature>
<evidence type="ECO:0000259" key="2">
    <source>
        <dbReference type="Pfam" id="PF10544"/>
    </source>
</evidence>
<comment type="caution">
    <text evidence="3">The sequence shown here is derived from an EMBL/GenBank/DDBJ whole genome shotgun (WGS) entry which is preliminary data.</text>
</comment>
<dbReference type="EMBL" id="JAGPXC010000007">
    <property type="protein sequence ID" value="KAH6648946.1"/>
    <property type="molecule type" value="Genomic_DNA"/>
</dbReference>
<feature type="compositionally biased region" description="Polar residues" evidence="1">
    <location>
        <begin position="174"/>
        <end position="183"/>
    </location>
</feature>
<dbReference type="Proteomes" id="UP000758603">
    <property type="component" value="Unassembled WGS sequence"/>
</dbReference>
<evidence type="ECO:0000313" key="4">
    <source>
        <dbReference type="Proteomes" id="UP000758603"/>
    </source>
</evidence>
<dbReference type="OrthoDB" id="3511049at2759"/>
<feature type="region of interest" description="Disordered" evidence="1">
    <location>
        <begin position="572"/>
        <end position="593"/>
    </location>
</feature>
<dbReference type="GeneID" id="70136791"/>
<protein>
    <recommendedName>
        <fullName evidence="2">Bacteriophage T5 Orf172 DNA-binding domain-containing protein</fullName>
    </recommendedName>
</protein>